<gene>
    <name evidence="6" type="ORF">RM544_11870</name>
</gene>
<dbReference type="SUPFAM" id="SSF53850">
    <property type="entry name" value="Periplasmic binding protein-like II"/>
    <property type="match status" value="1"/>
</dbReference>
<dbReference type="Proteomes" id="UP001249020">
    <property type="component" value="Unassembled WGS sequence"/>
</dbReference>
<protein>
    <submittedName>
        <fullName evidence="6">LysR substrate-binding domain-containing protein</fullName>
    </submittedName>
</protein>
<name>A0AAW8R2K0_9ALTE</name>
<comment type="caution">
    <text evidence="6">The sequence shown here is derived from an EMBL/GenBank/DDBJ whole genome shotgun (WGS) entry which is preliminary data.</text>
</comment>
<dbReference type="GO" id="GO:0003677">
    <property type="term" value="F:DNA binding"/>
    <property type="evidence" value="ECO:0007669"/>
    <property type="project" value="UniProtKB-KW"/>
</dbReference>
<organism evidence="6 7">
    <name type="scientific">Brumicola blandensis</name>
    <dbReference type="NCBI Taxonomy" id="3075611"/>
    <lineage>
        <taxon>Bacteria</taxon>
        <taxon>Pseudomonadati</taxon>
        <taxon>Pseudomonadota</taxon>
        <taxon>Gammaproteobacteria</taxon>
        <taxon>Alteromonadales</taxon>
        <taxon>Alteromonadaceae</taxon>
        <taxon>Brumicola</taxon>
    </lineage>
</organism>
<dbReference type="PRINTS" id="PR00039">
    <property type="entry name" value="HTHLYSR"/>
</dbReference>
<dbReference type="RefSeq" id="WP_311362005.1">
    <property type="nucleotide sequence ID" value="NZ_JAVRIE010000004.1"/>
</dbReference>
<evidence type="ECO:0000313" key="6">
    <source>
        <dbReference type="EMBL" id="MDT0583239.1"/>
    </source>
</evidence>
<evidence type="ECO:0000256" key="2">
    <source>
        <dbReference type="ARBA" id="ARBA00023015"/>
    </source>
</evidence>
<evidence type="ECO:0000256" key="3">
    <source>
        <dbReference type="ARBA" id="ARBA00023125"/>
    </source>
</evidence>
<feature type="domain" description="HTH lysR-type" evidence="5">
    <location>
        <begin position="4"/>
        <end position="61"/>
    </location>
</feature>
<dbReference type="PANTHER" id="PTHR30346:SF10">
    <property type="entry name" value="TRANSCRIPTIONAL REGULATOR OF OXIDATIVE STRESS OXYR"/>
    <property type="match status" value="1"/>
</dbReference>
<dbReference type="InterPro" id="IPR036388">
    <property type="entry name" value="WH-like_DNA-bd_sf"/>
</dbReference>
<dbReference type="CDD" id="cd08411">
    <property type="entry name" value="PBP2_OxyR"/>
    <property type="match status" value="1"/>
</dbReference>
<dbReference type="EMBL" id="JAVRIE010000004">
    <property type="protein sequence ID" value="MDT0583239.1"/>
    <property type="molecule type" value="Genomic_DNA"/>
</dbReference>
<evidence type="ECO:0000259" key="5">
    <source>
        <dbReference type="PROSITE" id="PS50931"/>
    </source>
</evidence>
<keyword evidence="4" id="KW-0804">Transcription</keyword>
<dbReference type="SUPFAM" id="SSF46785">
    <property type="entry name" value="Winged helix' DNA-binding domain"/>
    <property type="match status" value="1"/>
</dbReference>
<dbReference type="GO" id="GO:0032993">
    <property type="term" value="C:protein-DNA complex"/>
    <property type="evidence" value="ECO:0007669"/>
    <property type="project" value="TreeGrafter"/>
</dbReference>
<dbReference type="InterPro" id="IPR000847">
    <property type="entry name" value="LysR_HTH_N"/>
</dbReference>
<dbReference type="Gene3D" id="1.10.10.10">
    <property type="entry name" value="Winged helix-like DNA-binding domain superfamily/Winged helix DNA-binding domain"/>
    <property type="match status" value="1"/>
</dbReference>
<accession>A0AAW8R2K0</accession>
<evidence type="ECO:0000313" key="7">
    <source>
        <dbReference type="Proteomes" id="UP001249020"/>
    </source>
</evidence>
<dbReference type="GO" id="GO:0003700">
    <property type="term" value="F:DNA-binding transcription factor activity"/>
    <property type="evidence" value="ECO:0007669"/>
    <property type="project" value="InterPro"/>
</dbReference>
<dbReference type="Pfam" id="PF03466">
    <property type="entry name" value="LysR_substrate"/>
    <property type="match status" value="1"/>
</dbReference>
<evidence type="ECO:0000256" key="4">
    <source>
        <dbReference type="ARBA" id="ARBA00023163"/>
    </source>
</evidence>
<dbReference type="InterPro" id="IPR036390">
    <property type="entry name" value="WH_DNA-bd_sf"/>
</dbReference>
<reference evidence="6 7" key="1">
    <citation type="submission" date="2023-09" db="EMBL/GenBank/DDBJ databases">
        <authorList>
            <person name="Rey-Velasco X."/>
        </authorList>
    </citation>
    <scope>NUCLEOTIDE SEQUENCE [LARGE SCALE GENOMIC DNA]</scope>
    <source>
        <strain evidence="6 7">W409</strain>
    </source>
</reference>
<dbReference type="PROSITE" id="PS50931">
    <property type="entry name" value="HTH_LYSR"/>
    <property type="match status" value="1"/>
</dbReference>
<dbReference type="AlphaFoldDB" id="A0AAW8R2K0"/>
<sequence>MKLPNLKHLHYLTVLHKEQHFHRAADKCNVSQSTLSAAVQNLEDSLGQQLLEREHKNFVFTDFGEALVEKSKALLSHTHEWIEFAESAGDWKSGTLRIGVIPTIAPFLFEGLIRTINQSLPDITLQLHEDTTDNLLARLEEGELNLLILALPMQTPGCRQLLLGHDPFHLIAHRNTAMGLELAPDVDSLPKDSIFLLQKEHCLTEHAVSACGLKHKEQVSSLTANSLHTLVSLVNSEMGYTFLPEMALQKNILAGTDVVSLPAEDNAFRDIGLVWRSGTTRVQLFRHLAKVIAPLIPQAAEIR</sequence>
<evidence type="ECO:0000256" key="1">
    <source>
        <dbReference type="ARBA" id="ARBA00009437"/>
    </source>
</evidence>
<comment type="similarity">
    <text evidence="1">Belongs to the LysR transcriptional regulatory family.</text>
</comment>
<keyword evidence="7" id="KW-1185">Reference proteome</keyword>
<keyword evidence="2" id="KW-0805">Transcription regulation</keyword>
<dbReference type="InterPro" id="IPR005119">
    <property type="entry name" value="LysR_subst-bd"/>
</dbReference>
<dbReference type="Pfam" id="PF00126">
    <property type="entry name" value="HTH_1"/>
    <property type="match status" value="1"/>
</dbReference>
<dbReference type="FunFam" id="1.10.10.10:FF:000001">
    <property type="entry name" value="LysR family transcriptional regulator"/>
    <property type="match status" value="1"/>
</dbReference>
<dbReference type="Gene3D" id="3.40.190.10">
    <property type="entry name" value="Periplasmic binding protein-like II"/>
    <property type="match status" value="2"/>
</dbReference>
<keyword evidence="3" id="KW-0238">DNA-binding</keyword>
<dbReference type="PANTHER" id="PTHR30346">
    <property type="entry name" value="TRANSCRIPTIONAL DUAL REGULATOR HCAR-RELATED"/>
    <property type="match status" value="1"/>
</dbReference>
<proteinExistence type="inferred from homology"/>